<name>A0A0S6W7C1_VECG1</name>
<evidence type="ECO:0000256" key="2">
    <source>
        <dbReference type="ARBA" id="ARBA00022516"/>
    </source>
</evidence>
<reference evidence="14" key="1">
    <citation type="journal article" date="2015" name="PeerJ">
        <title>First genomic representation of candidate bacterial phylum KSB3 points to enhanced environmental sensing as a trigger of wastewater bulking.</title>
        <authorList>
            <person name="Sekiguchi Y."/>
            <person name="Ohashi A."/>
            <person name="Parks D.H."/>
            <person name="Yamauchi T."/>
            <person name="Tyson G.W."/>
            <person name="Hugenholtz P."/>
        </authorList>
    </citation>
    <scope>NUCLEOTIDE SEQUENCE [LARGE SCALE GENOMIC DNA]</scope>
</reference>
<dbReference type="STRING" id="1499967.U27_02434"/>
<gene>
    <name evidence="14" type="ORF">U27_02434</name>
</gene>
<dbReference type="PIRSF" id="PIRSF000114">
    <property type="entry name" value="Glycerol-3-P_dh"/>
    <property type="match status" value="1"/>
</dbReference>
<dbReference type="AlphaFoldDB" id="A0A0S6W7C1"/>
<dbReference type="GO" id="GO:0046168">
    <property type="term" value="P:glycerol-3-phosphate catabolic process"/>
    <property type="evidence" value="ECO:0007669"/>
    <property type="project" value="InterPro"/>
</dbReference>
<feature type="active site" description="Proton acceptor" evidence="7">
    <location>
        <position position="199"/>
    </location>
</feature>
<evidence type="ECO:0000256" key="6">
    <source>
        <dbReference type="ARBA" id="ARBA00023264"/>
    </source>
</evidence>
<keyword evidence="3 10" id="KW-0560">Oxidoreductase</keyword>
<accession>A0A0S6W7C1</accession>
<dbReference type="InterPro" id="IPR008927">
    <property type="entry name" value="6-PGluconate_DH-like_C_sf"/>
</dbReference>
<keyword evidence="15" id="KW-1185">Reference proteome</keyword>
<dbReference type="EC" id="1.1.1.94" evidence="11"/>
<feature type="binding site" evidence="8">
    <location>
        <position position="109"/>
    </location>
    <ligand>
        <name>substrate</name>
    </ligand>
</feature>
<dbReference type="InterPro" id="IPR006109">
    <property type="entry name" value="G3P_DH_NAD-dep_C"/>
</dbReference>
<dbReference type="GO" id="GO:0008654">
    <property type="term" value="P:phospholipid biosynthetic process"/>
    <property type="evidence" value="ECO:0007669"/>
    <property type="project" value="UniProtKB-KW"/>
</dbReference>
<dbReference type="SUPFAM" id="SSF51735">
    <property type="entry name" value="NAD(P)-binding Rossmann-fold domains"/>
    <property type="match status" value="1"/>
</dbReference>
<evidence type="ECO:0000313" key="15">
    <source>
        <dbReference type="Proteomes" id="UP000030661"/>
    </source>
</evidence>
<dbReference type="InterPro" id="IPR036291">
    <property type="entry name" value="NAD(P)-bd_dom_sf"/>
</dbReference>
<dbReference type="PANTHER" id="PTHR11728">
    <property type="entry name" value="GLYCEROL-3-PHOSPHATE DEHYDROGENASE"/>
    <property type="match status" value="1"/>
</dbReference>
<feature type="binding site" evidence="9">
    <location>
        <begin position="8"/>
        <end position="13"/>
    </location>
    <ligand>
        <name>NAD(+)</name>
        <dbReference type="ChEBI" id="CHEBI:57540"/>
    </ligand>
</feature>
<evidence type="ECO:0000256" key="7">
    <source>
        <dbReference type="PIRSR" id="PIRSR000114-1"/>
    </source>
</evidence>
<dbReference type="HOGENOM" id="CLU_033449_1_0_0"/>
<dbReference type="PANTHER" id="PTHR11728:SF1">
    <property type="entry name" value="GLYCEROL-3-PHOSPHATE DEHYDROGENASE [NAD(+)] 2, CHLOROPLASTIC"/>
    <property type="match status" value="1"/>
</dbReference>
<keyword evidence="5" id="KW-0594">Phospholipid biosynthesis</keyword>
<evidence type="ECO:0000256" key="5">
    <source>
        <dbReference type="ARBA" id="ARBA00023209"/>
    </source>
</evidence>
<dbReference type="GO" id="GO:0141153">
    <property type="term" value="F:glycerol-3-phosphate dehydrogenase (NADP+) activity"/>
    <property type="evidence" value="ECO:0007669"/>
    <property type="project" value="RHEA"/>
</dbReference>
<evidence type="ECO:0000259" key="12">
    <source>
        <dbReference type="Pfam" id="PF01210"/>
    </source>
</evidence>
<dbReference type="Gene3D" id="3.40.50.720">
    <property type="entry name" value="NAD(P)-binding Rossmann-like Domain"/>
    <property type="match status" value="1"/>
</dbReference>
<evidence type="ECO:0000256" key="8">
    <source>
        <dbReference type="PIRSR" id="PIRSR000114-2"/>
    </source>
</evidence>
<feature type="domain" description="Glycerol-3-phosphate dehydrogenase NAD-dependent C-terminal" evidence="13">
    <location>
        <begin position="188"/>
        <end position="336"/>
    </location>
</feature>
<keyword evidence="4" id="KW-0443">Lipid metabolism</keyword>
<dbReference type="EMBL" id="DF820463">
    <property type="protein sequence ID" value="GAK55600.1"/>
    <property type="molecule type" value="Genomic_DNA"/>
</dbReference>
<dbReference type="GO" id="GO:0051287">
    <property type="term" value="F:NAD binding"/>
    <property type="evidence" value="ECO:0007669"/>
    <property type="project" value="InterPro"/>
</dbReference>
<evidence type="ECO:0000313" key="14">
    <source>
        <dbReference type="EMBL" id="GAK55600.1"/>
    </source>
</evidence>
<keyword evidence="9 10" id="KW-0520">NAD</keyword>
<organism evidence="14">
    <name type="scientific">Vecturithrix granuli</name>
    <dbReference type="NCBI Taxonomy" id="1499967"/>
    <lineage>
        <taxon>Bacteria</taxon>
        <taxon>Candidatus Moduliflexota</taxon>
        <taxon>Candidatus Vecturitrichia</taxon>
        <taxon>Candidatus Vecturitrichales</taxon>
        <taxon>Candidatus Vecturitrichaceae</taxon>
        <taxon>Candidatus Vecturithrix</taxon>
    </lineage>
</organism>
<dbReference type="GO" id="GO:0005829">
    <property type="term" value="C:cytosol"/>
    <property type="evidence" value="ECO:0007669"/>
    <property type="project" value="TreeGrafter"/>
</dbReference>
<feature type="binding site" evidence="8">
    <location>
        <begin position="271"/>
        <end position="272"/>
    </location>
    <ligand>
        <name>substrate</name>
    </ligand>
</feature>
<feature type="binding site" evidence="9">
    <location>
        <position position="148"/>
    </location>
    <ligand>
        <name>NAD(+)</name>
        <dbReference type="ChEBI" id="CHEBI:57540"/>
    </ligand>
</feature>
<sequence>MANILILGAGVMGTAFSFPLADAGQEVSLVGTHLDQEWIQGIRTDGIHPKLKAKLPEQVRPFTHDQLGDTLTENTDLIVLGVSSPGVDWAIRQLGEHLKQPAPILMLTKGLAVRENHIHILPAIVREGLAAYGIKDVPVGAVGGPCIAGELAARRDSSVVLAFSEQKFLDWLLPLVAVPYYHARPSTDLIGVEVCAALKNFYALAVGYASGLLEKQGKAENGAFMHNLAAGLFTQAIAEMGYMVEFLGGTSANVYGLPGVGDLYVTCQAGRNSRMGRLLGLGLSYQEAKTKYMADDTVEGADLALSIGPTLEALLEQGQLNPARLPLARVIIETICHNQLMQIPWTHFYPASA</sequence>
<keyword evidence="2" id="KW-0444">Lipid biosynthesis</keyword>
<evidence type="ECO:0000256" key="3">
    <source>
        <dbReference type="ARBA" id="ARBA00023002"/>
    </source>
</evidence>
<dbReference type="PRINTS" id="PR00077">
    <property type="entry name" value="GPDHDRGNASE"/>
</dbReference>
<dbReference type="Pfam" id="PF01210">
    <property type="entry name" value="NAD_Gly3P_dh_N"/>
    <property type="match status" value="1"/>
</dbReference>
<protein>
    <recommendedName>
        <fullName evidence="11">Glycerol-3-phosphate dehydrogenase</fullName>
        <ecNumber evidence="11">1.1.1.94</ecNumber>
    </recommendedName>
</protein>
<dbReference type="eggNOG" id="COG0240">
    <property type="taxonomic scope" value="Bacteria"/>
</dbReference>
<dbReference type="Proteomes" id="UP000030661">
    <property type="component" value="Unassembled WGS sequence"/>
</dbReference>
<dbReference type="InterPro" id="IPR006168">
    <property type="entry name" value="G3P_DH_NAD-dep"/>
</dbReference>
<evidence type="ECO:0000256" key="1">
    <source>
        <dbReference type="ARBA" id="ARBA00011009"/>
    </source>
</evidence>
<dbReference type="Gene3D" id="1.10.1040.10">
    <property type="entry name" value="N-(1-d-carboxylethyl)-l-norvaline Dehydrogenase, domain 2"/>
    <property type="match status" value="1"/>
</dbReference>
<dbReference type="SUPFAM" id="SSF48179">
    <property type="entry name" value="6-phosphogluconate dehydrogenase C-terminal domain-like"/>
    <property type="match status" value="1"/>
</dbReference>
<dbReference type="Pfam" id="PF07479">
    <property type="entry name" value="NAD_Gly3P_dh_C"/>
    <property type="match status" value="1"/>
</dbReference>
<dbReference type="InterPro" id="IPR011128">
    <property type="entry name" value="G3P_DH_NAD-dep_N"/>
</dbReference>
<feature type="binding site" evidence="9">
    <location>
        <position position="271"/>
    </location>
    <ligand>
        <name>NAD(+)</name>
        <dbReference type="ChEBI" id="CHEBI:57540"/>
    </ligand>
</feature>
<proteinExistence type="inferred from homology"/>
<dbReference type="GO" id="GO:0005975">
    <property type="term" value="P:carbohydrate metabolic process"/>
    <property type="evidence" value="ECO:0007669"/>
    <property type="project" value="InterPro"/>
</dbReference>
<dbReference type="InterPro" id="IPR013328">
    <property type="entry name" value="6PGD_dom2"/>
</dbReference>
<evidence type="ECO:0000259" key="13">
    <source>
        <dbReference type="Pfam" id="PF07479"/>
    </source>
</evidence>
<evidence type="ECO:0000256" key="11">
    <source>
        <dbReference type="RuleBase" id="RU000439"/>
    </source>
</evidence>
<evidence type="ECO:0000256" key="10">
    <source>
        <dbReference type="RuleBase" id="RU000437"/>
    </source>
</evidence>
<feature type="domain" description="Glycerol-3-phosphate dehydrogenase NAD-dependent N-terminal" evidence="12">
    <location>
        <begin position="4"/>
        <end position="168"/>
    </location>
</feature>
<comment type="catalytic activity">
    <reaction evidence="11">
        <text>sn-glycerol 3-phosphate + NADP(+) = dihydroxyacetone phosphate + NADPH + H(+)</text>
        <dbReference type="Rhea" id="RHEA:11096"/>
        <dbReference type="ChEBI" id="CHEBI:15378"/>
        <dbReference type="ChEBI" id="CHEBI:57597"/>
        <dbReference type="ChEBI" id="CHEBI:57642"/>
        <dbReference type="ChEBI" id="CHEBI:57783"/>
        <dbReference type="ChEBI" id="CHEBI:58349"/>
        <dbReference type="EC" id="1.1.1.94"/>
    </reaction>
</comment>
<evidence type="ECO:0000256" key="9">
    <source>
        <dbReference type="PIRSR" id="PIRSR000114-3"/>
    </source>
</evidence>
<evidence type="ECO:0000256" key="4">
    <source>
        <dbReference type="ARBA" id="ARBA00023098"/>
    </source>
</evidence>
<keyword evidence="6" id="KW-1208">Phospholipid metabolism</keyword>
<comment type="similarity">
    <text evidence="1 10">Belongs to the NAD-dependent glycerol-3-phosphate dehydrogenase family.</text>
</comment>